<dbReference type="EMBL" id="AP022588">
    <property type="protein sequence ID" value="BBY26670.1"/>
    <property type="molecule type" value="Genomic_DNA"/>
</dbReference>
<dbReference type="Proteomes" id="UP000467193">
    <property type="component" value="Chromosome"/>
</dbReference>
<accession>A0A7I7QKN9</accession>
<dbReference type="KEGG" id="msei:MSEDJ_07660"/>
<keyword evidence="3" id="KW-1185">Reference proteome</keyword>
<sequence length="91" mass="10200">MALRVLPYVTLDVDDHLRRRVRLIGDRLRVNLRSYLLSAADDVDTAGERVRGLCDAAVHRVDSVVTRVNDKIDPSGTPDPDPERPVRLEAV</sequence>
<evidence type="ECO:0000256" key="1">
    <source>
        <dbReference type="SAM" id="MobiDB-lite"/>
    </source>
</evidence>
<proteinExistence type="predicted"/>
<dbReference type="AlphaFoldDB" id="A0A7I7QKN9"/>
<organism evidence="2 3">
    <name type="scientific">Mycolicibacterium sediminis</name>
    <dbReference type="NCBI Taxonomy" id="1286180"/>
    <lineage>
        <taxon>Bacteria</taxon>
        <taxon>Bacillati</taxon>
        <taxon>Actinomycetota</taxon>
        <taxon>Actinomycetes</taxon>
        <taxon>Mycobacteriales</taxon>
        <taxon>Mycobacteriaceae</taxon>
        <taxon>Mycolicibacterium</taxon>
    </lineage>
</organism>
<evidence type="ECO:0000313" key="3">
    <source>
        <dbReference type="Proteomes" id="UP000467193"/>
    </source>
</evidence>
<protein>
    <submittedName>
        <fullName evidence="2">Uncharacterized protein</fullName>
    </submittedName>
</protein>
<gene>
    <name evidence="2" type="ORF">MSEDJ_07660</name>
</gene>
<dbReference type="RefSeq" id="WP_163795673.1">
    <property type="nucleotide sequence ID" value="NZ_AP022588.1"/>
</dbReference>
<feature type="compositionally biased region" description="Basic and acidic residues" evidence="1">
    <location>
        <begin position="81"/>
        <end position="91"/>
    </location>
</feature>
<reference evidence="2 3" key="1">
    <citation type="journal article" date="2019" name="Emerg. Microbes Infect.">
        <title>Comprehensive subspecies identification of 175 nontuberculous mycobacteria species based on 7547 genomic profiles.</title>
        <authorList>
            <person name="Matsumoto Y."/>
            <person name="Kinjo T."/>
            <person name="Motooka D."/>
            <person name="Nabeya D."/>
            <person name="Jung N."/>
            <person name="Uechi K."/>
            <person name="Horii T."/>
            <person name="Iida T."/>
            <person name="Fujita J."/>
            <person name="Nakamura S."/>
        </authorList>
    </citation>
    <scope>NUCLEOTIDE SEQUENCE [LARGE SCALE GENOMIC DNA]</scope>
    <source>
        <strain evidence="2 3">JCM 17899</strain>
    </source>
</reference>
<evidence type="ECO:0000313" key="2">
    <source>
        <dbReference type="EMBL" id="BBY26670.1"/>
    </source>
</evidence>
<feature type="region of interest" description="Disordered" evidence="1">
    <location>
        <begin position="69"/>
        <end position="91"/>
    </location>
</feature>
<name>A0A7I7QKN9_9MYCO</name>